<accession>A0A4R4D7Q5</accession>
<dbReference type="Proteomes" id="UP000295023">
    <property type="component" value="Unassembled WGS sequence"/>
</dbReference>
<protein>
    <submittedName>
        <fullName evidence="1">Type I restriction endonuclease subunit M</fullName>
    </submittedName>
</protein>
<keyword evidence="1" id="KW-0540">Nuclease</keyword>
<sequence length="111" mass="11910">MNALILHPQAQPLPVKPRFAVGQIVATPGVLAAVSEAHQLHCLARHLAGDWGCCCDDDKATNDEAVAAGDRILSAYPIDPAQPCKGFGDNTLWIITEADRSVTTFLLPDEY</sequence>
<keyword evidence="2" id="KW-1185">Reference proteome</keyword>
<name>A0A4R4D7Q5_9PROT</name>
<evidence type="ECO:0000313" key="1">
    <source>
        <dbReference type="EMBL" id="TCZ55776.1"/>
    </source>
</evidence>
<dbReference type="EMBL" id="SKBM01000025">
    <property type="protein sequence ID" value="TCZ55776.1"/>
    <property type="molecule type" value="Genomic_DNA"/>
</dbReference>
<keyword evidence="1" id="KW-0255">Endonuclease</keyword>
<organism evidence="1 2">
    <name type="scientific">Roseicella aquatilis</name>
    <dbReference type="NCBI Taxonomy" id="2527868"/>
    <lineage>
        <taxon>Bacteria</taxon>
        <taxon>Pseudomonadati</taxon>
        <taxon>Pseudomonadota</taxon>
        <taxon>Alphaproteobacteria</taxon>
        <taxon>Acetobacterales</taxon>
        <taxon>Roseomonadaceae</taxon>
        <taxon>Roseicella</taxon>
    </lineage>
</organism>
<dbReference type="RefSeq" id="WP_132294133.1">
    <property type="nucleotide sequence ID" value="NZ_SKBM01000025.1"/>
</dbReference>
<dbReference type="GO" id="GO:0004519">
    <property type="term" value="F:endonuclease activity"/>
    <property type="evidence" value="ECO:0007669"/>
    <property type="project" value="UniProtKB-KW"/>
</dbReference>
<proteinExistence type="predicted"/>
<gene>
    <name evidence="1" type="ORF">EXY23_20825</name>
</gene>
<dbReference type="AlphaFoldDB" id="A0A4R4D7Q5"/>
<reference evidence="1 2" key="1">
    <citation type="submission" date="2019-03" db="EMBL/GenBank/DDBJ databases">
        <title>Paracraurococcus aquatilis NE82 genome sequence.</title>
        <authorList>
            <person name="Zhao Y."/>
            <person name="Du Z."/>
        </authorList>
    </citation>
    <scope>NUCLEOTIDE SEQUENCE [LARGE SCALE GENOMIC DNA]</scope>
    <source>
        <strain evidence="1 2">NE82</strain>
    </source>
</reference>
<comment type="caution">
    <text evidence="1">The sequence shown here is derived from an EMBL/GenBank/DDBJ whole genome shotgun (WGS) entry which is preliminary data.</text>
</comment>
<dbReference type="OrthoDB" id="5522207at2"/>
<evidence type="ECO:0000313" key="2">
    <source>
        <dbReference type="Proteomes" id="UP000295023"/>
    </source>
</evidence>
<keyword evidence="1" id="KW-0378">Hydrolase</keyword>